<evidence type="ECO:0000256" key="1">
    <source>
        <dbReference type="SAM" id="MobiDB-lite"/>
    </source>
</evidence>
<sequence length="434" mass="46987">MSTTYDYPELEAIPPAPPRSTLSSTGSRQSPMVPRWAAAIFSTFPLHTFPAAKAYSPITSAPPLKPTLYVAPHLNRDGTLSTVHDDTDLSTDAIDDEKASGQHPSGWSSSDPIALRWQMELVFRQADFDVRFIDPSHNWGPAKSMPFLHLPPRFRPANAASSSLLSAIEIPHLLDNYYPSSKPEFGQKADSVWHDVSTKLEARSWENLLKGRIMAGVLLAVLLSPQSAVYARTDSQPYLSSLLSAQLQNSFFDQQLRRISALNPSASLGSASSSNSVSSAQPTASLPGWEVGFLGWIGATASSATSALSTADLDSRGGGDTPGAALASPSVDQEKVIRDATAGLRALAARTKAQLSMSSSELQFLLDAQKPTSLDALAFSVIHTVLTLAATPQSQDKLANDPLRKLKEVLDESPWLVSWSRKMWKMYVRDLDRA</sequence>
<keyword evidence="3" id="KW-1185">Reference proteome</keyword>
<organism evidence="2 3">
    <name type="scientific">Ustilago trichophora</name>
    <dbReference type="NCBI Taxonomy" id="86804"/>
    <lineage>
        <taxon>Eukaryota</taxon>
        <taxon>Fungi</taxon>
        <taxon>Dikarya</taxon>
        <taxon>Basidiomycota</taxon>
        <taxon>Ustilaginomycotina</taxon>
        <taxon>Ustilaginomycetes</taxon>
        <taxon>Ustilaginales</taxon>
        <taxon>Ustilaginaceae</taxon>
        <taxon>Ustilago</taxon>
    </lineage>
</organism>
<feature type="region of interest" description="Disordered" evidence="1">
    <location>
        <begin position="1"/>
        <end position="29"/>
    </location>
</feature>
<dbReference type="AlphaFoldDB" id="A0A5C3DZ92"/>
<evidence type="ECO:0008006" key="4">
    <source>
        <dbReference type="Google" id="ProtNLM"/>
    </source>
</evidence>
<feature type="region of interest" description="Disordered" evidence="1">
    <location>
        <begin position="310"/>
        <end position="330"/>
    </location>
</feature>
<dbReference type="OrthoDB" id="198787at2759"/>
<accession>A0A5C3DZ92</accession>
<protein>
    <recommendedName>
        <fullName evidence="4">Metaxin glutathione S-transferase domain-containing protein</fullName>
    </recommendedName>
</protein>
<reference evidence="2 3" key="1">
    <citation type="submission" date="2018-03" db="EMBL/GenBank/DDBJ databases">
        <authorList>
            <person name="Guldener U."/>
        </authorList>
    </citation>
    <scope>NUCLEOTIDE SEQUENCE [LARGE SCALE GENOMIC DNA]</scope>
    <source>
        <strain evidence="2 3">NBRC100155</strain>
    </source>
</reference>
<dbReference type="EMBL" id="OOIN01000005">
    <property type="protein sequence ID" value="SPO23538.1"/>
    <property type="molecule type" value="Genomic_DNA"/>
</dbReference>
<proteinExistence type="predicted"/>
<name>A0A5C3DZ92_9BASI</name>
<feature type="compositionally biased region" description="Polar residues" evidence="1">
    <location>
        <begin position="20"/>
        <end position="29"/>
    </location>
</feature>
<dbReference type="Proteomes" id="UP000324022">
    <property type="component" value="Unassembled WGS sequence"/>
</dbReference>
<evidence type="ECO:0000313" key="2">
    <source>
        <dbReference type="EMBL" id="SPO23538.1"/>
    </source>
</evidence>
<evidence type="ECO:0000313" key="3">
    <source>
        <dbReference type="Proteomes" id="UP000324022"/>
    </source>
</evidence>
<gene>
    <name evidence="2" type="ORF">UTRI_02217</name>
</gene>